<dbReference type="Proteomes" id="UP000587070">
    <property type="component" value="Unassembled WGS sequence"/>
</dbReference>
<gene>
    <name evidence="2" type="ORF">GGD90_002904</name>
</gene>
<feature type="region of interest" description="Disordered" evidence="1">
    <location>
        <begin position="204"/>
        <end position="232"/>
    </location>
</feature>
<dbReference type="InterPro" id="IPR010982">
    <property type="entry name" value="Lambda_DNA-bd_dom_sf"/>
</dbReference>
<feature type="region of interest" description="Disordered" evidence="1">
    <location>
        <begin position="68"/>
        <end position="94"/>
    </location>
</feature>
<dbReference type="RefSeq" id="WP_153116341.1">
    <property type="nucleotide sequence ID" value="NZ_JACIGE010000011.1"/>
</dbReference>
<dbReference type="EMBL" id="JACIGE010000011">
    <property type="protein sequence ID" value="MBB4248512.1"/>
    <property type="molecule type" value="Genomic_DNA"/>
</dbReference>
<evidence type="ECO:0000256" key="1">
    <source>
        <dbReference type="SAM" id="MobiDB-lite"/>
    </source>
</evidence>
<dbReference type="Gene3D" id="1.10.260.40">
    <property type="entry name" value="lambda repressor-like DNA-binding domains"/>
    <property type="match status" value="1"/>
</dbReference>
<name>A0A840GJ91_RHOTE</name>
<sequence>MKIPAKLPITAEQSRASRFQLGLTQAQVIDDSQLPGYKLKQFETGRFVPDMPFLESLRGFYETRGITFDQPEKQQPAKSPVQSDEPASKPGASIWRPVPRMALYVRDDLPEAELMKVFERMDANDARIETIMLESLKSGFVSEFSEETEAKSRELFGAMAENYLLFRHLQGRSIISAAPASPPATHGDLIASLFAQSPLAIGSGNTVTRQKEDAEAPGQGRTTADESELEEL</sequence>
<dbReference type="OrthoDB" id="8819215at2"/>
<organism evidence="2 3">
    <name type="scientific">Rhodocyclus tenuis</name>
    <name type="common">Rhodospirillum tenue</name>
    <dbReference type="NCBI Taxonomy" id="1066"/>
    <lineage>
        <taxon>Bacteria</taxon>
        <taxon>Pseudomonadati</taxon>
        <taxon>Pseudomonadota</taxon>
        <taxon>Betaproteobacteria</taxon>
        <taxon>Rhodocyclales</taxon>
        <taxon>Rhodocyclaceae</taxon>
        <taxon>Rhodocyclus</taxon>
    </lineage>
</organism>
<protein>
    <submittedName>
        <fullName evidence="2">Transcriptional regulator with XRE-family HTH domain</fullName>
    </submittedName>
</protein>
<evidence type="ECO:0000313" key="2">
    <source>
        <dbReference type="EMBL" id="MBB4248512.1"/>
    </source>
</evidence>
<reference evidence="2 3" key="1">
    <citation type="submission" date="2020-08" db="EMBL/GenBank/DDBJ databases">
        <title>Genome sequencing of Purple Non-Sulfur Bacteria from various extreme environments.</title>
        <authorList>
            <person name="Mayer M."/>
        </authorList>
    </citation>
    <scope>NUCLEOTIDE SEQUENCE [LARGE SCALE GENOMIC DNA]</scope>
    <source>
        <strain evidence="2 3">2761</strain>
    </source>
</reference>
<dbReference type="GO" id="GO:0003677">
    <property type="term" value="F:DNA binding"/>
    <property type="evidence" value="ECO:0007669"/>
    <property type="project" value="InterPro"/>
</dbReference>
<evidence type="ECO:0000313" key="3">
    <source>
        <dbReference type="Proteomes" id="UP000587070"/>
    </source>
</evidence>
<dbReference type="AlphaFoldDB" id="A0A840GJ91"/>
<keyword evidence="3" id="KW-1185">Reference proteome</keyword>
<accession>A0A840GJ91</accession>
<proteinExistence type="predicted"/>
<comment type="caution">
    <text evidence="2">The sequence shown here is derived from an EMBL/GenBank/DDBJ whole genome shotgun (WGS) entry which is preliminary data.</text>
</comment>